<name>A0A5E4WLW0_9BURK</name>
<sequence>MEAISFKQRIRARELLIGTFVKTGHHQIVEILGASGLDFLVVDAEHAPFDRTSLDALALAARASGIPALVRLPDTTAAGALSVLDLGYTGVLSPHAKTREGAAQIVRNCRYREGLRGFSNSPRAGAYGAIGMREHIEKSDSTAVVVCQIEDREAIENLDELVQVEGVDCYLIGRADLAVSLGCSDIGEPSVTAAVRRVIDTCADAQKPVGLFVADARDIPQHSEMGVSMFIVGSDQSMLRAQASSIVRNAKKS</sequence>
<evidence type="ECO:0000256" key="3">
    <source>
        <dbReference type="ARBA" id="ARBA00023239"/>
    </source>
</evidence>
<organism evidence="5 6">
    <name type="scientific">Pandoraea terrigena</name>
    <dbReference type="NCBI Taxonomy" id="2508292"/>
    <lineage>
        <taxon>Bacteria</taxon>
        <taxon>Pseudomonadati</taxon>
        <taxon>Pseudomonadota</taxon>
        <taxon>Betaproteobacteria</taxon>
        <taxon>Burkholderiales</taxon>
        <taxon>Burkholderiaceae</taxon>
        <taxon>Pandoraea</taxon>
    </lineage>
</organism>
<reference evidence="5 6" key="1">
    <citation type="submission" date="2019-08" db="EMBL/GenBank/DDBJ databases">
        <authorList>
            <person name="Peeters C."/>
        </authorList>
    </citation>
    <scope>NUCLEOTIDE SEQUENCE [LARGE SCALE GENOMIC DNA]</scope>
    <source>
        <strain evidence="5 6">LMG 31013</strain>
    </source>
</reference>
<gene>
    <name evidence="5" type="ORF">PTE31013_03391</name>
</gene>
<dbReference type="GO" id="GO:0005737">
    <property type="term" value="C:cytoplasm"/>
    <property type="evidence" value="ECO:0007669"/>
    <property type="project" value="TreeGrafter"/>
</dbReference>
<evidence type="ECO:0000256" key="1">
    <source>
        <dbReference type="ARBA" id="ARBA00005568"/>
    </source>
</evidence>
<dbReference type="InterPro" id="IPR050251">
    <property type="entry name" value="HpcH-HpaI_aldolase"/>
</dbReference>
<evidence type="ECO:0000313" key="6">
    <source>
        <dbReference type="Proteomes" id="UP000334380"/>
    </source>
</evidence>
<dbReference type="Pfam" id="PF03328">
    <property type="entry name" value="HpcH_HpaI"/>
    <property type="match status" value="1"/>
</dbReference>
<dbReference type="GO" id="GO:0016832">
    <property type="term" value="F:aldehyde-lyase activity"/>
    <property type="evidence" value="ECO:0007669"/>
    <property type="project" value="TreeGrafter"/>
</dbReference>
<evidence type="ECO:0000259" key="4">
    <source>
        <dbReference type="Pfam" id="PF03328"/>
    </source>
</evidence>
<dbReference type="PANTHER" id="PTHR30502">
    <property type="entry name" value="2-KETO-3-DEOXY-L-RHAMNONATE ALDOLASE"/>
    <property type="match status" value="1"/>
</dbReference>
<dbReference type="InterPro" id="IPR015813">
    <property type="entry name" value="Pyrv/PenolPyrv_kinase-like_dom"/>
</dbReference>
<dbReference type="RefSeq" id="WP_150613928.1">
    <property type="nucleotide sequence ID" value="NZ_CABPRU010000008.1"/>
</dbReference>
<comment type="similarity">
    <text evidence="1">Belongs to the HpcH/HpaI aldolase family.</text>
</comment>
<evidence type="ECO:0000313" key="5">
    <source>
        <dbReference type="EMBL" id="VVE25481.1"/>
    </source>
</evidence>
<keyword evidence="6" id="KW-1185">Reference proteome</keyword>
<dbReference type="Proteomes" id="UP000334380">
    <property type="component" value="Unassembled WGS sequence"/>
</dbReference>
<evidence type="ECO:0000256" key="2">
    <source>
        <dbReference type="ARBA" id="ARBA00022723"/>
    </source>
</evidence>
<dbReference type="GO" id="GO:0046872">
    <property type="term" value="F:metal ion binding"/>
    <property type="evidence" value="ECO:0007669"/>
    <property type="project" value="UniProtKB-KW"/>
</dbReference>
<accession>A0A5E4WLW0</accession>
<dbReference type="AlphaFoldDB" id="A0A5E4WLW0"/>
<dbReference type="EMBL" id="CABPRU010000008">
    <property type="protein sequence ID" value="VVE25481.1"/>
    <property type="molecule type" value="Genomic_DNA"/>
</dbReference>
<keyword evidence="3" id="KW-0456">Lyase</keyword>
<dbReference type="Gene3D" id="3.20.20.60">
    <property type="entry name" value="Phosphoenolpyruvate-binding domains"/>
    <property type="match status" value="1"/>
</dbReference>
<dbReference type="InterPro" id="IPR005000">
    <property type="entry name" value="Aldolase/citrate-lyase_domain"/>
</dbReference>
<keyword evidence="2" id="KW-0479">Metal-binding</keyword>
<feature type="domain" description="HpcH/HpaI aldolase/citrate lyase" evidence="4">
    <location>
        <begin position="17"/>
        <end position="239"/>
    </location>
</feature>
<proteinExistence type="inferred from homology"/>
<dbReference type="InterPro" id="IPR040442">
    <property type="entry name" value="Pyrv_kinase-like_dom_sf"/>
</dbReference>
<dbReference type="OrthoDB" id="86160at2"/>
<dbReference type="SUPFAM" id="SSF51621">
    <property type="entry name" value="Phosphoenolpyruvate/pyruvate domain"/>
    <property type="match status" value="1"/>
</dbReference>
<dbReference type="PANTHER" id="PTHR30502:SF0">
    <property type="entry name" value="PHOSPHOENOLPYRUVATE CARBOXYLASE FAMILY PROTEIN"/>
    <property type="match status" value="1"/>
</dbReference>
<protein>
    <submittedName>
        <fullName evidence="5">2,4-dihydroxyhept-2-ene-1,7-dioic acid aldolase</fullName>
    </submittedName>
</protein>